<accession>A0AAE7RXZ1</accession>
<protein>
    <submittedName>
        <fullName evidence="1">Uncharacterized protein</fullName>
    </submittedName>
</protein>
<organism evidence="1 2">
    <name type="scientific">uncultured phage cr19_1</name>
    <dbReference type="NCBI Taxonomy" id="2986420"/>
    <lineage>
        <taxon>Viruses</taxon>
        <taxon>Duplodnaviria</taxon>
        <taxon>Heunggongvirae</taxon>
        <taxon>Uroviricota</taxon>
        <taxon>Caudoviricetes</taxon>
        <taxon>Crassvirales</taxon>
        <taxon>Suoliviridae</taxon>
        <taxon>Uncouvirinae</taxon>
        <taxon>Birpovirus</taxon>
        <taxon>Birpovirus hominis</taxon>
    </lineage>
</organism>
<dbReference type="EMBL" id="MZ130494">
    <property type="protein sequence ID" value="QWM90917.1"/>
    <property type="molecule type" value="Genomic_DNA"/>
</dbReference>
<dbReference type="KEGG" id="vg:75687352"/>
<keyword evidence="2" id="KW-1185">Reference proteome</keyword>
<name>A0AAE7RXZ1_9CAUD</name>
<dbReference type="GeneID" id="75687352"/>
<reference evidence="1 2" key="1">
    <citation type="submission" date="2021-04" db="EMBL/GenBank/DDBJ databases">
        <authorList>
            <person name="Shkoporov A.N."/>
            <person name="Stockdale S.R."/>
            <person name="Guerin E."/>
            <person name="Ross R.P."/>
            <person name="Hill C."/>
        </authorList>
    </citation>
    <scope>NUCLEOTIDE SEQUENCE [LARGE SCALE GENOMIC DNA]</scope>
    <source>
        <strain evidence="2">cr19_1</strain>
    </source>
</reference>
<proteinExistence type="predicted"/>
<gene>
    <name evidence="1" type="primary">gp_72951</name>
</gene>
<dbReference type="RefSeq" id="YP_010509857.1">
    <property type="nucleotide sequence ID" value="NC_067212.1"/>
</dbReference>
<sequence length="94" mass="11618">MKEEKLTRLKILRVMSYRLLHFLIKEKILSVFLTECLQNSNRVYLLECISYGTMSQYGLYEIEAYFIFAESTTLTENRWWRYAFKYREEYSWKV</sequence>
<evidence type="ECO:0000313" key="2">
    <source>
        <dbReference type="Proteomes" id="UP000827455"/>
    </source>
</evidence>
<evidence type="ECO:0000313" key="1">
    <source>
        <dbReference type="EMBL" id="QWM90917.1"/>
    </source>
</evidence>
<dbReference type="Proteomes" id="UP000827455">
    <property type="component" value="Segment"/>
</dbReference>